<gene>
    <name evidence="1" type="ORF">rCG_35309</name>
</gene>
<proteinExistence type="predicted"/>
<reference evidence="1 2" key="1">
    <citation type="submission" date="2005-07" db="EMBL/GenBank/DDBJ databases">
        <authorList>
            <person name="Mural R.J."/>
            <person name="Li P.W."/>
            <person name="Adams M.D."/>
            <person name="Amanatides P.G."/>
            <person name="Baden-Tillson H."/>
            <person name="Barnstead M."/>
            <person name="Chin S.H."/>
            <person name="Dew I."/>
            <person name="Evans C.A."/>
            <person name="Ferriera S."/>
            <person name="Flanigan M."/>
            <person name="Fosler C."/>
            <person name="Glodek A."/>
            <person name="Gu Z."/>
            <person name="Holt R.A."/>
            <person name="Jennings D."/>
            <person name="Kraft C.L."/>
            <person name="Lu F."/>
            <person name="Nguyen T."/>
            <person name="Nusskern D.R."/>
            <person name="Pfannkoch C.M."/>
            <person name="Sitter C."/>
            <person name="Sutton G.G."/>
            <person name="Venter J.C."/>
            <person name="Wang Z."/>
            <person name="Woodage T."/>
            <person name="Zheng X.H."/>
            <person name="Zhong F."/>
        </authorList>
    </citation>
    <scope>NUCLEOTIDE SEQUENCE [LARGE SCALE GENOMIC DNA]</scope>
    <source>
        <strain>BN</strain>
        <strain evidence="2">Sprague-Dawley</strain>
    </source>
</reference>
<protein>
    <submittedName>
        <fullName evidence="1">RCG35309</fullName>
    </submittedName>
</protein>
<evidence type="ECO:0000313" key="2">
    <source>
        <dbReference type="Proteomes" id="UP000234681"/>
    </source>
</evidence>
<name>A6HJP4_RAT</name>
<accession>A6HJP4</accession>
<sequence>MTEAEGSPASNPSLCRAQCTSCHKQLLWSEYLGVTSRPPCWHLQFAAQDSEGKEDP</sequence>
<dbReference type="EMBL" id="CH473948">
    <property type="protein sequence ID" value="EDM06249.1"/>
    <property type="molecule type" value="Genomic_DNA"/>
</dbReference>
<dbReference type="AlphaFoldDB" id="A6HJP4"/>
<dbReference type="Proteomes" id="UP000234681">
    <property type="component" value="Chromosome 10"/>
</dbReference>
<organism evidence="1 2">
    <name type="scientific">Rattus norvegicus</name>
    <name type="common">Rat</name>
    <dbReference type="NCBI Taxonomy" id="10116"/>
    <lineage>
        <taxon>Eukaryota</taxon>
        <taxon>Metazoa</taxon>
        <taxon>Chordata</taxon>
        <taxon>Craniata</taxon>
        <taxon>Vertebrata</taxon>
        <taxon>Euteleostomi</taxon>
        <taxon>Mammalia</taxon>
        <taxon>Eutheria</taxon>
        <taxon>Euarchontoglires</taxon>
        <taxon>Glires</taxon>
        <taxon>Rodentia</taxon>
        <taxon>Myomorpha</taxon>
        <taxon>Muroidea</taxon>
        <taxon>Muridae</taxon>
        <taxon>Murinae</taxon>
        <taxon>Rattus</taxon>
    </lineage>
</organism>
<evidence type="ECO:0000313" key="1">
    <source>
        <dbReference type="EMBL" id="EDM06249.1"/>
    </source>
</evidence>